<reference evidence="1 2" key="1">
    <citation type="submission" date="2024-08" db="EMBL/GenBank/DDBJ databases">
        <title>Gnathostoma spinigerum genome.</title>
        <authorList>
            <person name="Gonzalez-Bertolin B."/>
            <person name="Monzon S."/>
            <person name="Zaballos A."/>
            <person name="Jimenez P."/>
            <person name="Dekumyoy P."/>
            <person name="Varona S."/>
            <person name="Cuesta I."/>
            <person name="Sumanam S."/>
            <person name="Adisakwattana P."/>
            <person name="Gasser R.B."/>
            <person name="Hernandez-Gonzalez A."/>
            <person name="Young N.D."/>
            <person name="Perteguer M.J."/>
        </authorList>
    </citation>
    <scope>NUCLEOTIDE SEQUENCE [LARGE SCALE GENOMIC DNA]</scope>
    <source>
        <strain evidence="1">AL3</strain>
        <tissue evidence="1">Liver</tissue>
    </source>
</reference>
<dbReference type="AlphaFoldDB" id="A0ABD6EE98"/>
<gene>
    <name evidence="1" type="ORF">AB6A40_002425</name>
</gene>
<protein>
    <submittedName>
        <fullName evidence="1">Uncharacterized protein</fullName>
    </submittedName>
</protein>
<evidence type="ECO:0000313" key="1">
    <source>
        <dbReference type="EMBL" id="MFH4975716.1"/>
    </source>
</evidence>
<evidence type="ECO:0000313" key="2">
    <source>
        <dbReference type="Proteomes" id="UP001608902"/>
    </source>
</evidence>
<proteinExistence type="predicted"/>
<keyword evidence="2" id="KW-1185">Reference proteome</keyword>
<accession>A0ABD6EE98</accession>
<dbReference type="EMBL" id="JBGFUD010001080">
    <property type="protein sequence ID" value="MFH4975716.1"/>
    <property type="molecule type" value="Genomic_DNA"/>
</dbReference>
<sequence>MRGKQPRVWQEEIKASCASEPYVMRRVPADQELETYMKTPYARMCLDKMPGSTMQVLNVKSMMHELYRYVQALSRIQSTLQLDVSRQKKIVMSGKLTVKWKSGN</sequence>
<organism evidence="1 2">
    <name type="scientific">Gnathostoma spinigerum</name>
    <dbReference type="NCBI Taxonomy" id="75299"/>
    <lineage>
        <taxon>Eukaryota</taxon>
        <taxon>Metazoa</taxon>
        <taxon>Ecdysozoa</taxon>
        <taxon>Nematoda</taxon>
        <taxon>Chromadorea</taxon>
        <taxon>Rhabditida</taxon>
        <taxon>Spirurina</taxon>
        <taxon>Gnathostomatomorpha</taxon>
        <taxon>Gnathostomatoidea</taxon>
        <taxon>Gnathostomatidae</taxon>
        <taxon>Gnathostoma</taxon>
    </lineage>
</organism>
<comment type="caution">
    <text evidence="1">The sequence shown here is derived from an EMBL/GenBank/DDBJ whole genome shotgun (WGS) entry which is preliminary data.</text>
</comment>
<name>A0ABD6EE98_9BILA</name>
<dbReference type="Proteomes" id="UP001608902">
    <property type="component" value="Unassembled WGS sequence"/>
</dbReference>